<keyword evidence="3 5" id="KW-1133">Transmembrane helix</keyword>
<dbReference type="EMBL" id="AP018216">
    <property type="protein sequence ID" value="BAY67422.1"/>
    <property type="molecule type" value="Genomic_DNA"/>
</dbReference>
<evidence type="ECO:0000256" key="3">
    <source>
        <dbReference type="ARBA" id="ARBA00022989"/>
    </source>
</evidence>
<evidence type="ECO:0000256" key="2">
    <source>
        <dbReference type="ARBA" id="ARBA00022692"/>
    </source>
</evidence>
<feature type="transmembrane region" description="Helical" evidence="5">
    <location>
        <begin position="35"/>
        <end position="57"/>
    </location>
</feature>
<evidence type="ECO:0000256" key="1">
    <source>
        <dbReference type="ARBA" id="ARBA00004141"/>
    </source>
</evidence>
<accession>A0A1Z4KEN2</accession>
<dbReference type="PANTHER" id="PTHR38480:SF1">
    <property type="entry name" value="SLR0254 PROTEIN"/>
    <property type="match status" value="1"/>
</dbReference>
<proteinExistence type="predicted"/>
<dbReference type="PANTHER" id="PTHR38480">
    <property type="entry name" value="SLR0254 PROTEIN"/>
    <property type="match status" value="1"/>
</dbReference>
<keyword evidence="4 5" id="KW-0472">Membrane</keyword>
<gene>
    <name evidence="7" type="ORF">NIES23_01950</name>
</gene>
<feature type="transmembrane region" description="Helical" evidence="5">
    <location>
        <begin position="69"/>
        <end position="90"/>
    </location>
</feature>
<evidence type="ECO:0000256" key="5">
    <source>
        <dbReference type="SAM" id="Phobius"/>
    </source>
</evidence>
<evidence type="ECO:0000259" key="6">
    <source>
        <dbReference type="Pfam" id="PF06271"/>
    </source>
</evidence>
<protein>
    <recommendedName>
        <fullName evidence="6">RDD domain-containing protein</fullName>
    </recommendedName>
</protein>
<sequence length="261" mass="29303">MHLFNRVKYRTPESVEIEFTVAGIGNRAWALIIDYLILAATWVVFFLVWAFISAQLVDWWTETFGSATAVWLVAIAFIVSFVMYTGYFVFFETLWQGQTPGKRSVKIRVVRDDGRPVGLQQATLRALLRPFDEFLFIGAFLIIFNSKEKRLGDLAAGTIVIQTETPTTSATFTISEQAKSLYAELSQITDLSKLLPDDFAVIHQYLQRRSVMGNKARSALSIKLAEQVQAILHLETLPATVTSDVFLEAVYLAYRGVGSGE</sequence>
<keyword evidence="2 5" id="KW-0812">Transmembrane</keyword>
<dbReference type="Pfam" id="PF06271">
    <property type="entry name" value="RDD"/>
    <property type="match status" value="1"/>
</dbReference>
<dbReference type="InterPro" id="IPR010432">
    <property type="entry name" value="RDD"/>
</dbReference>
<evidence type="ECO:0000256" key="4">
    <source>
        <dbReference type="ARBA" id="ARBA00023136"/>
    </source>
</evidence>
<reference evidence="7 8" key="1">
    <citation type="submission" date="2017-06" db="EMBL/GenBank/DDBJ databases">
        <title>Genome sequencing of cyanobaciteial culture collection at National Institute for Environmental Studies (NIES).</title>
        <authorList>
            <person name="Hirose Y."/>
            <person name="Shimura Y."/>
            <person name="Fujisawa T."/>
            <person name="Nakamura Y."/>
            <person name="Kawachi M."/>
        </authorList>
    </citation>
    <scope>NUCLEOTIDE SEQUENCE [LARGE SCALE GENOMIC DNA]</scope>
    <source>
        <strain evidence="7 8">NIES-23</strain>
    </source>
</reference>
<evidence type="ECO:0000313" key="7">
    <source>
        <dbReference type="EMBL" id="BAY67422.1"/>
    </source>
</evidence>
<feature type="domain" description="RDD" evidence="6">
    <location>
        <begin position="21"/>
        <end position="157"/>
    </location>
</feature>
<organism evidence="7 8">
    <name type="scientific">Trichormus variabilis NIES-23</name>
    <dbReference type="NCBI Taxonomy" id="1973479"/>
    <lineage>
        <taxon>Bacteria</taxon>
        <taxon>Bacillati</taxon>
        <taxon>Cyanobacteriota</taxon>
        <taxon>Cyanophyceae</taxon>
        <taxon>Nostocales</taxon>
        <taxon>Nostocaceae</taxon>
        <taxon>Trichormus</taxon>
    </lineage>
</organism>
<dbReference type="AlphaFoldDB" id="A0A1Z4KEN2"/>
<evidence type="ECO:0000313" key="8">
    <source>
        <dbReference type="Proteomes" id="UP000217507"/>
    </source>
</evidence>
<dbReference type="Proteomes" id="UP000217507">
    <property type="component" value="Chromosome"/>
</dbReference>
<name>A0A1Z4KEN2_ANAVA</name>
<comment type="subcellular location">
    <subcellularLocation>
        <location evidence="1">Membrane</location>
        <topology evidence="1">Multi-pass membrane protein</topology>
    </subcellularLocation>
</comment>
<dbReference type="GO" id="GO:0016020">
    <property type="term" value="C:membrane"/>
    <property type="evidence" value="ECO:0007669"/>
    <property type="project" value="UniProtKB-SubCell"/>
</dbReference>